<evidence type="ECO:0000256" key="3">
    <source>
        <dbReference type="ARBA" id="ARBA00004824"/>
    </source>
</evidence>
<evidence type="ECO:0000256" key="15">
    <source>
        <dbReference type="ARBA" id="ARBA00048798"/>
    </source>
</evidence>
<dbReference type="GO" id="GO:0052654">
    <property type="term" value="F:L-leucine-2-oxoglutarate transaminase activity"/>
    <property type="evidence" value="ECO:0007669"/>
    <property type="project" value="RHEA"/>
</dbReference>
<dbReference type="InterPro" id="IPR033939">
    <property type="entry name" value="BCAT_family"/>
</dbReference>
<dbReference type="UniPathway" id="UPA00047">
    <property type="reaction ID" value="UER00058"/>
</dbReference>
<evidence type="ECO:0000256" key="18">
    <source>
        <dbReference type="RuleBase" id="RU004106"/>
    </source>
</evidence>
<dbReference type="Pfam" id="PF01063">
    <property type="entry name" value="Aminotran_4"/>
    <property type="match status" value="1"/>
</dbReference>
<dbReference type="InterPro" id="IPR043131">
    <property type="entry name" value="BCAT-like_N"/>
</dbReference>
<evidence type="ECO:0000256" key="19">
    <source>
        <dbReference type="RuleBase" id="RU004516"/>
    </source>
</evidence>
<dbReference type="PROSITE" id="PS00770">
    <property type="entry name" value="AA_TRANSFER_CLASS_4"/>
    <property type="match status" value="1"/>
</dbReference>
<dbReference type="GO" id="GO:0009098">
    <property type="term" value="P:L-leucine biosynthetic process"/>
    <property type="evidence" value="ECO:0007669"/>
    <property type="project" value="UniProtKB-UniPathway"/>
</dbReference>
<reference evidence="22" key="1">
    <citation type="submission" date="2016-03" db="EMBL/GenBank/DDBJ databases">
        <authorList>
            <person name="Ploux O."/>
        </authorList>
    </citation>
    <scope>NUCLEOTIDE SEQUENCE</scope>
    <source>
        <strain evidence="22">UC10</strain>
    </source>
</reference>
<evidence type="ECO:0000313" key="22">
    <source>
        <dbReference type="EMBL" id="SBV38144.1"/>
    </source>
</evidence>
<evidence type="ECO:0000256" key="4">
    <source>
        <dbReference type="ARBA" id="ARBA00004931"/>
    </source>
</evidence>
<dbReference type="PANTHER" id="PTHR11825:SF44">
    <property type="entry name" value="BRANCHED-CHAIN-AMINO-ACID AMINOTRANSFERASE"/>
    <property type="match status" value="1"/>
</dbReference>
<dbReference type="UniPathway" id="UPA00048">
    <property type="reaction ID" value="UER00073"/>
</dbReference>
<keyword evidence="10 20" id="KW-0028">Amino-acid biosynthesis</keyword>
<evidence type="ECO:0000256" key="16">
    <source>
        <dbReference type="ARBA" id="ARBA00049229"/>
    </source>
</evidence>
<evidence type="ECO:0000256" key="5">
    <source>
        <dbReference type="ARBA" id="ARBA00005072"/>
    </source>
</evidence>
<dbReference type="Gene3D" id="3.20.10.10">
    <property type="entry name" value="D-amino Acid Aminotransferase, subunit A, domain 2"/>
    <property type="match status" value="1"/>
</dbReference>
<dbReference type="NCBIfam" id="NF009897">
    <property type="entry name" value="PRK13357.1"/>
    <property type="match status" value="1"/>
</dbReference>
<dbReference type="AlphaFoldDB" id="A0A1Y5QD68"/>
<comment type="cofactor">
    <cofactor evidence="1 19">
        <name>pyridoxal 5'-phosphate</name>
        <dbReference type="ChEBI" id="CHEBI:597326"/>
    </cofactor>
</comment>
<evidence type="ECO:0000256" key="9">
    <source>
        <dbReference type="ARBA" id="ARBA00022576"/>
    </source>
</evidence>
<sequence>MQAGFKPAIWKELPVSQSLSFHVTRSDHPRSAEERTKVLEKPGFGLHFTDHMVAVRWDKDTGWHDAEVMPYGPIALDPAAAVLHYGQEIFEGIKAYRHADGSVWTFRPEANGRRLQRSAARLALPELPVEIFVESLKQLVALDKDWVSDADEASLYFRPFMIGDEAFLGVRGAHKASYYVIASPAGPYFAKGVAPVAIWLSTDYARAAKGGTGAAKCGGNYAASLLPQQQAQAQGCSQVLFLDPVEGKYLEELGGMNVFLVYGKDNKLVTPALSGSILEGITRASILQLARDRGMTVEERKVTIDEWKQGVASGEITEVFACGTAAVITPIGQLKGEGFSVGDLDVPAGEVTMSLRKELTDIQYGRLPDRHGWLVRLDG</sequence>
<evidence type="ECO:0000256" key="11">
    <source>
        <dbReference type="ARBA" id="ARBA00022679"/>
    </source>
</evidence>
<accession>A0A1Y5QD68</accession>
<dbReference type="EC" id="2.6.1.42" evidence="7 20"/>
<dbReference type="SUPFAM" id="SSF56752">
    <property type="entry name" value="D-aminoacid aminotransferase-like PLP-dependent enzymes"/>
    <property type="match status" value="1"/>
</dbReference>
<dbReference type="Gene3D" id="3.30.470.10">
    <property type="match status" value="1"/>
</dbReference>
<dbReference type="InterPro" id="IPR018300">
    <property type="entry name" value="Aminotrans_IV_CS"/>
</dbReference>
<evidence type="ECO:0000256" key="1">
    <source>
        <dbReference type="ARBA" id="ARBA00001933"/>
    </source>
</evidence>
<name>A0A1Y5QD68_9GAMM</name>
<dbReference type="EMBL" id="FLTS01000001">
    <property type="protein sequence ID" value="SBV38144.1"/>
    <property type="molecule type" value="Genomic_DNA"/>
</dbReference>
<evidence type="ECO:0000256" key="6">
    <source>
        <dbReference type="ARBA" id="ARBA00009320"/>
    </source>
</evidence>
<evidence type="ECO:0000256" key="10">
    <source>
        <dbReference type="ARBA" id="ARBA00022605"/>
    </source>
</evidence>
<dbReference type="GO" id="GO:0009099">
    <property type="term" value="P:L-valine biosynthetic process"/>
    <property type="evidence" value="ECO:0007669"/>
    <property type="project" value="UniProtKB-UniPathway"/>
</dbReference>
<protein>
    <recommendedName>
        <fullName evidence="8 20">Branched-chain-amino-acid aminotransferase</fullName>
        <ecNumber evidence="7 20">2.6.1.42</ecNumber>
    </recommendedName>
</protein>
<evidence type="ECO:0000256" key="21">
    <source>
        <dbReference type="RuleBase" id="RU004519"/>
    </source>
</evidence>
<feature type="modified residue" description="N6-(pyridoxal phosphate)lysine" evidence="17">
    <location>
        <position position="216"/>
    </location>
</feature>
<dbReference type="CDD" id="cd01557">
    <property type="entry name" value="BCAT_beta_family"/>
    <property type="match status" value="1"/>
</dbReference>
<evidence type="ECO:0000256" key="17">
    <source>
        <dbReference type="PIRSR" id="PIRSR006468-1"/>
    </source>
</evidence>
<gene>
    <name evidence="22" type="primary">ilvE</name>
    <name evidence="22" type="ORF">STPYR_13094</name>
</gene>
<organism evidence="22">
    <name type="scientific">uncultured Stenotrophomonas sp</name>
    <dbReference type="NCBI Taxonomy" id="165438"/>
    <lineage>
        <taxon>Bacteria</taxon>
        <taxon>Pseudomonadati</taxon>
        <taxon>Pseudomonadota</taxon>
        <taxon>Gammaproteobacteria</taxon>
        <taxon>Lysobacterales</taxon>
        <taxon>Lysobacteraceae</taxon>
        <taxon>Stenotrophomonas</taxon>
        <taxon>environmental samples</taxon>
    </lineage>
</organism>
<keyword evidence="12 19" id="KW-0663">Pyridoxal phosphate</keyword>
<comment type="catalytic activity">
    <reaction evidence="14 20">
        <text>L-valine + 2-oxoglutarate = 3-methyl-2-oxobutanoate + L-glutamate</text>
        <dbReference type="Rhea" id="RHEA:24813"/>
        <dbReference type="ChEBI" id="CHEBI:11851"/>
        <dbReference type="ChEBI" id="CHEBI:16810"/>
        <dbReference type="ChEBI" id="CHEBI:29985"/>
        <dbReference type="ChEBI" id="CHEBI:57762"/>
        <dbReference type="EC" id="2.6.1.42"/>
    </reaction>
</comment>
<keyword evidence="9 20" id="KW-0032">Aminotransferase</keyword>
<evidence type="ECO:0000256" key="2">
    <source>
        <dbReference type="ARBA" id="ARBA00003109"/>
    </source>
</evidence>
<dbReference type="PANTHER" id="PTHR11825">
    <property type="entry name" value="SUBGROUP IIII AMINOTRANSFERASE"/>
    <property type="match status" value="1"/>
</dbReference>
<keyword evidence="11 20" id="KW-0808">Transferase</keyword>
<comment type="pathway">
    <text evidence="5 21">Amino-acid biosynthesis; L-leucine biosynthesis; L-leucine from 3-methyl-2-oxobutanoate: step 4/4.</text>
</comment>
<dbReference type="InterPro" id="IPR001544">
    <property type="entry name" value="Aminotrans_IV"/>
</dbReference>
<evidence type="ECO:0000256" key="14">
    <source>
        <dbReference type="ARBA" id="ARBA00048212"/>
    </source>
</evidence>
<dbReference type="InterPro" id="IPR036038">
    <property type="entry name" value="Aminotransferase-like"/>
</dbReference>
<comment type="function">
    <text evidence="2">Acts on leucine, isoleucine and valine.</text>
</comment>
<proteinExistence type="inferred from homology"/>
<comment type="similarity">
    <text evidence="6 18">Belongs to the class-IV pyridoxal-phosphate-dependent aminotransferase family.</text>
</comment>
<evidence type="ECO:0000256" key="13">
    <source>
        <dbReference type="ARBA" id="ARBA00023304"/>
    </source>
</evidence>
<dbReference type="InterPro" id="IPR005786">
    <property type="entry name" value="B_amino_transII"/>
</dbReference>
<dbReference type="GO" id="GO:0052656">
    <property type="term" value="F:L-isoleucine-2-oxoglutarate transaminase activity"/>
    <property type="evidence" value="ECO:0007669"/>
    <property type="project" value="RHEA"/>
</dbReference>
<evidence type="ECO:0000256" key="12">
    <source>
        <dbReference type="ARBA" id="ARBA00022898"/>
    </source>
</evidence>
<evidence type="ECO:0000256" key="20">
    <source>
        <dbReference type="RuleBase" id="RU004517"/>
    </source>
</evidence>
<comment type="catalytic activity">
    <reaction evidence="15 20">
        <text>L-isoleucine + 2-oxoglutarate = (S)-3-methyl-2-oxopentanoate + L-glutamate</text>
        <dbReference type="Rhea" id="RHEA:24801"/>
        <dbReference type="ChEBI" id="CHEBI:16810"/>
        <dbReference type="ChEBI" id="CHEBI:29985"/>
        <dbReference type="ChEBI" id="CHEBI:35146"/>
        <dbReference type="ChEBI" id="CHEBI:58045"/>
        <dbReference type="EC" id="2.6.1.42"/>
    </reaction>
</comment>
<dbReference type="PIRSF" id="PIRSF006468">
    <property type="entry name" value="BCAT1"/>
    <property type="match status" value="1"/>
</dbReference>
<comment type="pathway">
    <text evidence="3 21">Amino-acid biosynthesis; L-isoleucine biosynthesis; L-isoleucine from 2-oxobutanoate: step 4/4.</text>
</comment>
<dbReference type="GO" id="GO:0009097">
    <property type="term" value="P:isoleucine biosynthetic process"/>
    <property type="evidence" value="ECO:0007669"/>
    <property type="project" value="UniProtKB-UniPathway"/>
</dbReference>
<dbReference type="InterPro" id="IPR043132">
    <property type="entry name" value="BCAT-like_C"/>
</dbReference>
<keyword evidence="13 20" id="KW-0100">Branched-chain amino acid biosynthesis</keyword>
<dbReference type="UniPathway" id="UPA00049">
    <property type="reaction ID" value="UER00062"/>
</dbReference>
<dbReference type="GO" id="GO:0052655">
    <property type="term" value="F:L-valine-2-oxoglutarate transaminase activity"/>
    <property type="evidence" value="ECO:0007669"/>
    <property type="project" value="RHEA"/>
</dbReference>
<comment type="pathway">
    <text evidence="4 21">Amino-acid biosynthesis; L-valine biosynthesis; L-valine from pyruvate: step 4/4.</text>
</comment>
<evidence type="ECO:0000256" key="8">
    <source>
        <dbReference type="ARBA" id="ARBA00018179"/>
    </source>
</evidence>
<dbReference type="NCBIfam" id="TIGR01123">
    <property type="entry name" value="ilvE_II"/>
    <property type="match status" value="1"/>
</dbReference>
<evidence type="ECO:0000256" key="7">
    <source>
        <dbReference type="ARBA" id="ARBA00013053"/>
    </source>
</evidence>
<comment type="catalytic activity">
    <reaction evidence="16 20">
        <text>L-leucine + 2-oxoglutarate = 4-methyl-2-oxopentanoate + L-glutamate</text>
        <dbReference type="Rhea" id="RHEA:18321"/>
        <dbReference type="ChEBI" id="CHEBI:16810"/>
        <dbReference type="ChEBI" id="CHEBI:17865"/>
        <dbReference type="ChEBI" id="CHEBI:29985"/>
        <dbReference type="ChEBI" id="CHEBI:57427"/>
        <dbReference type="EC" id="2.6.1.42"/>
    </reaction>
</comment>